<dbReference type="EMBL" id="CM039171">
    <property type="protein sequence ID" value="KAH9796360.1"/>
    <property type="molecule type" value="Genomic_DNA"/>
</dbReference>
<keyword evidence="2" id="KW-1185">Reference proteome</keyword>
<proteinExistence type="predicted"/>
<gene>
    <name evidence="1" type="ORF">KPL71_005505</name>
</gene>
<comment type="caution">
    <text evidence="1">The sequence shown here is derived from an EMBL/GenBank/DDBJ whole genome shotgun (WGS) entry which is preliminary data.</text>
</comment>
<sequence length="266" mass="31029">MAKPPSYYDLEQIPLKANLKSRENPQRLYSFVVFLCSIFVYISIFYIFNLSPSTFLYNNKFWFFISNTLILIIAADYGAFSSSEGNKNDVYEEYVMHSQARSSVSSFVSQYQDISSSKNIINPRKEEAPAEDSPEVKKEVIVVSDQKEKLQENDYKSPQVVTDKTFGNPNESFQEKPVEARTYRRTKSDNKTKRSVLIDESKNSTNYILRRSETEVREEPVAADSCQEENEFSSMSNEELNRRVEEFIQKFNRQIRLQRAGKFHEI</sequence>
<reference evidence="2" key="1">
    <citation type="journal article" date="2023" name="Hortic. Res.">
        <title>A chromosome-level phased genome enabling allele-level studies in sweet orange: a case study on citrus Huanglongbing tolerance.</title>
        <authorList>
            <person name="Wu B."/>
            <person name="Yu Q."/>
            <person name="Deng Z."/>
            <person name="Duan Y."/>
            <person name="Luo F."/>
            <person name="Gmitter F. Jr."/>
        </authorList>
    </citation>
    <scope>NUCLEOTIDE SEQUENCE [LARGE SCALE GENOMIC DNA]</scope>
    <source>
        <strain evidence="2">cv. Valencia</strain>
    </source>
</reference>
<protein>
    <submittedName>
        <fullName evidence="1">Cotton fiber protein</fullName>
    </submittedName>
</protein>
<evidence type="ECO:0000313" key="1">
    <source>
        <dbReference type="EMBL" id="KAH9796360.1"/>
    </source>
</evidence>
<accession>A0ACB8NG43</accession>
<dbReference type="Proteomes" id="UP000829398">
    <property type="component" value="Chromosome 2"/>
</dbReference>
<evidence type="ECO:0000313" key="2">
    <source>
        <dbReference type="Proteomes" id="UP000829398"/>
    </source>
</evidence>
<name>A0ACB8NG43_CITSI</name>
<organism evidence="1 2">
    <name type="scientific">Citrus sinensis</name>
    <name type="common">Sweet orange</name>
    <name type="synonym">Citrus aurantium var. sinensis</name>
    <dbReference type="NCBI Taxonomy" id="2711"/>
    <lineage>
        <taxon>Eukaryota</taxon>
        <taxon>Viridiplantae</taxon>
        <taxon>Streptophyta</taxon>
        <taxon>Embryophyta</taxon>
        <taxon>Tracheophyta</taxon>
        <taxon>Spermatophyta</taxon>
        <taxon>Magnoliopsida</taxon>
        <taxon>eudicotyledons</taxon>
        <taxon>Gunneridae</taxon>
        <taxon>Pentapetalae</taxon>
        <taxon>rosids</taxon>
        <taxon>malvids</taxon>
        <taxon>Sapindales</taxon>
        <taxon>Rutaceae</taxon>
        <taxon>Aurantioideae</taxon>
        <taxon>Citrus</taxon>
    </lineage>
</organism>